<dbReference type="GO" id="GO:0005681">
    <property type="term" value="C:spliceosomal complex"/>
    <property type="evidence" value="ECO:0007669"/>
    <property type="project" value="TreeGrafter"/>
</dbReference>
<dbReference type="GO" id="GO:0003723">
    <property type="term" value="F:RNA binding"/>
    <property type="evidence" value="ECO:0007669"/>
    <property type="project" value="TreeGrafter"/>
</dbReference>
<dbReference type="SMART" id="SM00311">
    <property type="entry name" value="PWI"/>
    <property type="match status" value="1"/>
</dbReference>
<dbReference type="SUPFAM" id="SSF101233">
    <property type="entry name" value="PWI domain"/>
    <property type="match status" value="1"/>
</dbReference>
<feature type="compositionally biased region" description="Basic and acidic residues" evidence="2">
    <location>
        <begin position="422"/>
        <end position="431"/>
    </location>
</feature>
<feature type="compositionally biased region" description="Low complexity" evidence="2">
    <location>
        <begin position="392"/>
        <end position="402"/>
    </location>
</feature>
<dbReference type="PANTHER" id="PTHR23148:SF0">
    <property type="entry name" value="SERINE_ARGININE REPETITIVE MATRIX PROTEIN 1"/>
    <property type="match status" value="1"/>
</dbReference>
<dbReference type="HOGENOM" id="CLU_598777_0_0_1"/>
<feature type="compositionally biased region" description="Basic and acidic residues" evidence="2">
    <location>
        <begin position="113"/>
        <end position="152"/>
    </location>
</feature>
<feature type="compositionally biased region" description="Basic and acidic residues" evidence="2">
    <location>
        <begin position="404"/>
        <end position="415"/>
    </location>
</feature>
<dbReference type="PANTHER" id="PTHR23148">
    <property type="entry name" value="SERINE/ARGININE REGULATED NUCLEAR MATRIX PROTEIN"/>
    <property type="match status" value="1"/>
</dbReference>
<dbReference type="AlphaFoldDB" id="D5GIW1"/>
<feature type="compositionally biased region" description="Basic and acidic residues" evidence="2">
    <location>
        <begin position="245"/>
        <end position="254"/>
    </location>
</feature>
<feature type="domain" description="PWI" evidence="3">
    <location>
        <begin position="8"/>
        <end position="107"/>
    </location>
</feature>
<feature type="compositionally biased region" description="Low complexity" evidence="2">
    <location>
        <begin position="281"/>
        <end position="301"/>
    </location>
</feature>
<reference evidence="4 5" key="1">
    <citation type="journal article" date="2010" name="Nature">
        <title>Perigord black truffle genome uncovers evolutionary origins and mechanisms of symbiosis.</title>
        <authorList>
            <person name="Martin F."/>
            <person name="Kohler A."/>
            <person name="Murat C."/>
            <person name="Balestrini R."/>
            <person name="Coutinho P.M."/>
            <person name="Jaillon O."/>
            <person name="Montanini B."/>
            <person name="Morin E."/>
            <person name="Noel B."/>
            <person name="Percudani R."/>
            <person name="Porcel B."/>
            <person name="Rubini A."/>
            <person name="Amicucci A."/>
            <person name="Amselem J."/>
            <person name="Anthouard V."/>
            <person name="Arcioni S."/>
            <person name="Artiguenave F."/>
            <person name="Aury J.M."/>
            <person name="Ballario P."/>
            <person name="Bolchi A."/>
            <person name="Brenna A."/>
            <person name="Brun A."/>
            <person name="Buee M."/>
            <person name="Cantarel B."/>
            <person name="Chevalier G."/>
            <person name="Couloux A."/>
            <person name="Da Silva C."/>
            <person name="Denoeud F."/>
            <person name="Duplessis S."/>
            <person name="Ghignone S."/>
            <person name="Hilselberger B."/>
            <person name="Iotti M."/>
            <person name="Marcais B."/>
            <person name="Mello A."/>
            <person name="Miranda M."/>
            <person name="Pacioni G."/>
            <person name="Quesneville H."/>
            <person name="Riccioni C."/>
            <person name="Ruotolo R."/>
            <person name="Splivallo R."/>
            <person name="Stocchi V."/>
            <person name="Tisserant E."/>
            <person name="Viscomi A.R."/>
            <person name="Zambonelli A."/>
            <person name="Zampieri E."/>
            <person name="Henrissat B."/>
            <person name="Lebrun M.H."/>
            <person name="Paolocci F."/>
            <person name="Bonfante P."/>
            <person name="Ottonello S."/>
            <person name="Wincker P."/>
        </authorList>
    </citation>
    <scope>NUCLEOTIDE SEQUENCE [LARGE SCALE GENOMIC DNA]</scope>
    <source>
        <strain evidence="4 5">Mel28</strain>
    </source>
</reference>
<evidence type="ECO:0000313" key="5">
    <source>
        <dbReference type="Proteomes" id="UP000006911"/>
    </source>
</evidence>
<accession>D5GIW1</accession>
<dbReference type="STRING" id="656061.D5GIW1"/>
<dbReference type="KEGG" id="tml:GSTUM_00008710001"/>
<dbReference type="InterPro" id="IPR052225">
    <property type="entry name" value="Ser/Arg_repetitive_matrix"/>
</dbReference>
<dbReference type="Gene3D" id="1.20.1390.10">
    <property type="entry name" value="PWI domain"/>
    <property type="match status" value="1"/>
</dbReference>
<dbReference type="GO" id="GO:0048024">
    <property type="term" value="P:regulation of mRNA splicing, via spliceosome"/>
    <property type="evidence" value="ECO:0007669"/>
    <property type="project" value="TreeGrafter"/>
</dbReference>
<evidence type="ECO:0000313" key="4">
    <source>
        <dbReference type="EMBL" id="CAZ84454.1"/>
    </source>
</evidence>
<organism evidence="4 5">
    <name type="scientific">Tuber melanosporum (strain Mel28)</name>
    <name type="common">Perigord black truffle</name>
    <dbReference type="NCBI Taxonomy" id="656061"/>
    <lineage>
        <taxon>Eukaryota</taxon>
        <taxon>Fungi</taxon>
        <taxon>Dikarya</taxon>
        <taxon>Ascomycota</taxon>
        <taxon>Pezizomycotina</taxon>
        <taxon>Pezizomycetes</taxon>
        <taxon>Pezizales</taxon>
        <taxon>Tuberaceae</taxon>
        <taxon>Tuber</taxon>
    </lineage>
</organism>
<feature type="region of interest" description="Disordered" evidence="2">
    <location>
        <begin position="113"/>
        <end position="457"/>
    </location>
</feature>
<keyword evidence="5" id="KW-1185">Reference proteome</keyword>
<proteinExistence type="predicted"/>
<dbReference type="GeneID" id="9185672"/>
<sequence length="457" mass="52670">MDAKILKGTKFPPEYSKKVDMGKVNLEVMKQWISGKVIEILGNEDDVVIDFVYSLLEEERIPDPKKIQINLTGFLEKDTPAFCKQLWGLLLSAQSNPQGVPMELLEKKKEELRREKAVVEERTEQQRRKREEEEGREREIANVRERERDTRRRVPLSTAGASPSSKDTRERGGDNYTEGKGAPHINGAGDVVEEEVGIGSEAERQTHRSYNRYGRSRSRSRSRSRGGRDEYRARRPSPRYSNSPDTRRNSELQHHYQRHRSHTPDYGRGGRRNHRDRRRGSVSSRDPSSSRSSYASTKSPSRSPPPKRERGGSRRELSASRDRVDRREKRSSRGYAEETDSWRRRRHESEERSGRDARASKRRRSRSSDNDDNKNNKNRRGSPPRTRDRQAKSSTATAAGTTRVVEKEVGKDKELTPQQRENQLREQLLREKIKRSRQNSGSNGSGKGGIEGKDRTD</sequence>
<gene>
    <name evidence="4" type="ORF">GSTUM_00008710001</name>
</gene>
<dbReference type="Proteomes" id="UP000006911">
    <property type="component" value="Unassembled WGS sequence"/>
</dbReference>
<feature type="compositionally biased region" description="Basic and acidic residues" evidence="2">
    <location>
        <begin position="347"/>
        <end position="359"/>
    </location>
</feature>
<keyword evidence="1" id="KW-0507">mRNA processing</keyword>
<dbReference type="eggNOG" id="KOG2146">
    <property type="taxonomic scope" value="Eukaryota"/>
</dbReference>
<protein>
    <submittedName>
        <fullName evidence="4">(Perigord truffle) hypothetical protein</fullName>
    </submittedName>
</protein>
<feature type="compositionally biased region" description="Basic residues" evidence="2">
    <location>
        <begin position="207"/>
        <end position="225"/>
    </location>
</feature>
<evidence type="ECO:0000256" key="2">
    <source>
        <dbReference type="SAM" id="MobiDB-lite"/>
    </source>
</evidence>
<dbReference type="GO" id="GO:0006397">
    <property type="term" value="P:mRNA processing"/>
    <property type="evidence" value="ECO:0007669"/>
    <property type="project" value="UniProtKB-KW"/>
</dbReference>
<dbReference type="Pfam" id="PF01480">
    <property type="entry name" value="PWI"/>
    <property type="match status" value="1"/>
</dbReference>
<dbReference type="RefSeq" id="XP_002840263.1">
    <property type="nucleotide sequence ID" value="XM_002840217.1"/>
</dbReference>
<name>D5GIW1_TUBMM</name>
<feature type="compositionally biased region" description="Basic and acidic residues" evidence="2">
    <location>
        <begin position="366"/>
        <end position="375"/>
    </location>
</feature>
<dbReference type="InParanoid" id="D5GIW1"/>
<dbReference type="PROSITE" id="PS51025">
    <property type="entry name" value="PWI"/>
    <property type="match status" value="1"/>
</dbReference>
<evidence type="ECO:0000256" key="1">
    <source>
        <dbReference type="ARBA" id="ARBA00022664"/>
    </source>
</evidence>
<dbReference type="OMA" id="KICMDRV"/>
<dbReference type="InterPro" id="IPR002483">
    <property type="entry name" value="PWI_dom"/>
</dbReference>
<dbReference type="EMBL" id="FN430329">
    <property type="protein sequence ID" value="CAZ84454.1"/>
    <property type="molecule type" value="Genomic_DNA"/>
</dbReference>
<evidence type="ECO:0000259" key="3">
    <source>
        <dbReference type="PROSITE" id="PS51025"/>
    </source>
</evidence>
<dbReference type="InterPro" id="IPR036483">
    <property type="entry name" value="PWI_dom_sf"/>
</dbReference>
<feature type="compositionally biased region" description="Basic residues" evidence="2">
    <location>
        <begin position="269"/>
        <end position="280"/>
    </location>
</feature>
<feature type="compositionally biased region" description="Basic and acidic residues" evidence="2">
    <location>
        <begin position="306"/>
        <end position="328"/>
    </location>
</feature>